<evidence type="ECO:0000256" key="3">
    <source>
        <dbReference type="ARBA" id="ARBA00022553"/>
    </source>
</evidence>
<dbReference type="EMBL" id="CP049742">
    <property type="protein sequence ID" value="QPC46476.1"/>
    <property type="molecule type" value="Genomic_DNA"/>
</dbReference>
<keyword evidence="6" id="KW-0418">Kinase</keyword>
<sequence>MLSYLTDHQPSLMLIAILTLIMGIITNYQLFLTGSTLFSKKIYHALSVAFVLTTTVWSFHYLSILAHPNPYPSEIHYDVLFYSFLLLFIPYLCILPLMYKQVRGRWLWFYSIAFSLCVHGFHLYGMNAIILQDVIQPSTTDILFTLFFGTVLTYLSKWVFFQFRHKWWSILLFSSSIMMTHFYLMFVTADGHVSHNEINEATRVSTTEMGLLLSISTFSVVGIYSCLLYYQYLLSKKEENRLEHQIDSIYYFHPGLVVELDEENCIIRTNPTFKKWFGIAHTEIGVNKFEEIVVEKDRKSVMGYIEQVHKGHATSFEAYLYLNGVEKFVEGTIFPIFIQKKLKRIAIQTFDQTKRKEQEEALRTSNQSLIIAKSQAEQANQEKSEFISHVSHELRTPLNSILGYTQLFADLLPMGSKEMDMANKINRAGNHLLSVFNDLLDFSKADNGKITISAQQMSITNLVKDSIRLVNVLAEEKNKSLLLRDHASSNAVIHIDGTRFRQIILNLLTNAIKYGATNDEIDILIEEMDEFMKVSVTDHGKGIPKEELEAVFQPFYRLRRTNEEGSGLGLALVKKLTEKMNGKCGAYSIQNSHTTFWVKFPIVKGMACQKSMSDKQILYIEDTLGNIDIMESCFESKNLGELSVALTGKMGIHFAKLNIPDLILLDLGLPDIDGYDVLQFLKSHEDTKDIPIIVITAIGESEKEKSIHAGADDFLTKPFLFEDLEQKLKFYVNKKKTLH</sequence>
<feature type="domain" description="Histidine kinase" evidence="11">
    <location>
        <begin position="389"/>
        <end position="604"/>
    </location>
</feature>
<dbReference type="Gene3D" id="3.30.450.20">
    <property type="entry name" value="PAS domain"/>
    <property type="match status" value="1"/>
</dbReference>
<dbReference type="SUPFAM" id="SSF55785">
    <property type="entry name" value="PYP-like sensor domain (PAS domain)"/>
    <property type="match status" value="1"/>
</dbReference>
<dbReference type="PROSITE" id="PS50109">
    <property type="entry name" value="HIS_KIN"/>
    <property type="match status" value="1"/>
</dbReference>
<dbReference type="EC" id="2.7.13.3" evidence="2"/>
<dbReference type="InterPro" id="IPR004358">
    <property type="entry name" value="Sig_transdc_His_kin-like_C"/>
</dbReference>
<dbReference type="PANTHER" id="PTHR43047">
    <property type="entry name" value="TWO-COMPONENT HISTIDINE PROTEIN KINASE"/>
    <property type="match status" value="1"/>
</dbReference>
<dbReference type="PRINTS" id="PR00344">
    <property type="entry name" value="BCTRLSENSOR"/>
</dbReference>
<dbReference type="InterPro" id="IPR005467">
    <property type="entry name" value="His_kinase_dom"/>
</dbReference>
<dbReference type="GO" id="GO:0005886">
    <property type="term" value="C:plasma membrane"/>
    <property type="evidence" value="ECO:0007669"/>
    <property type="project" value="TreeGrafter"/>
</dbReference>
<dbReference type="Pfam" id="PF00512">
    <property type="entry name" value="HisKA"/>
    <property type="match status" value="1"/>
</dbReference>
<feature type="modified residue" description="4-aspartylphosphate" evidence="9">
    <location>
        <position position="666"/>
    </location>
</feature>
<dbReference type="GO" id="GO:0009927">
    <property type="term" value="F:histidine phosphotransfer kinase activity"/>
    <property type="evidence" value="ECO:0007669"/>
    <property type="project" value="TreeGrafter"/>
</dbReference>
<keyword evidence="10" id="KW-0472">Membrane</keyword>
<feature type="transmembrane region" description="Helical" evidence="10">
    <location>
        <begin position="79"/>
        <end position="99"/>
    </location>
</feature>
<accession>A0A7S8HFF7</accession>
<dbReference type="PROSITE" id="PS50110">
    <property type="entry name" value="RESPONSE_REGULATORY"/>
    <property type="match status" value="1"/>
</dbReference>
<evidence type="ECO:0000256" key="1">
    <source>
        <dbReference type="ARBA" id="ARBA00000085"/>
    </source>
</evidence>
<evidence type="ECO:0000313" key="14">
    <source>
        <dbReference type="Proteomes" id="UP000593626"/>
    </source>
</evidence>
<dbReference type="InterPro" id="IPR003661">
    <property type="entry name" value="HisK_dim/P_dom"/>
</dbReference>
<feature type="transmembrane region" description="Helical" evidence="10">
    <location>
        <begin position="142"/>
        <end position="160"/>
    </location>
</feature>
<feature type="domain" description="Response regulatory" evidence="12">
    <location>
        <begin position="616"/>
        <end position="732"/>
    </location>
</feature>
<evidence type="ECO:0000256" key="8">
    <source>
        <dbReference type="ARBA" id="ARBA00023012"/>
    </source>
</evidence>
<dbReference type="SUPFAM" id="SSF52172">
    <property type="entry name" value="CheY-like"/>
    <property type="match status" value="1"/>
</dbReference>
<dbReference type="Gene3D" id="1.10.287.130">
    <property type="match status" value="1"/>
</dbReference>
<evidence type="ECO:0000313" key="13">
    <source>
        <dbReference type="EMBL" id="QPC46476.1"/>
    </source>
</evidence>
<keyword evidence="10" id="KW-0812">Transmembrane</keyword>
<evidence type="ECO:0000259" key="11">
    <source>
        <dbReference type="PROSITE" id="PS50109"/>
    </source>
</evidence>
<feature type="transmembrane region" description="Helical" evidence="10">
    <location>
        <begin position="42"/>
        <end position="59"/>
    </location>
</feature>
<dbReference type="Gene3D" id="3.40.50.2300">
    <property type="match status" value="1"/>
</dbReference>
<dbReference type="InterPro" id="IPR036890">
    <property type="entry name" value="HATPase_C_sf"/>
</dbReference>
<keyword evidence="7" id="KW-0067">ATP-binding</keyword>
<keyword evidence="4" id="KW-0808">Transferase</keyword>
<feature type="transmembrane region" description="Helical" evidence="10">
    <location>
        <begin position="209"/>
        <end position="230"/>
    </location>
</feature>
<evidence type="ECO:0000256" key="4">
    <source>
        <dbReference type="ARBA" id="ARBA00022679"/>
    </source>
</evidence>
<dbReference type="Pfam" id="PF00072">
    <property type="entry name" value="Response_reg"/>
    <property type="match status" value="1"/>
</dbReference>
<dbReference type="AlphaFoldDB" id="A0A7S8HFF7"/>
<name>A0A7S8HFF7_9BACI</name>
<dbReference type="InterPro" id="IPR011006">
    <property type="entry name" value="CheY-like_superfamily"/>
</dbReference>
<dbReference type="SMART" id="SM00387">
    <property type="entry name" value="HATPase_c"/>
    <property type="match status" value="1"/>
</dbReference>
<comment type="catalytic activity">
    <reaction evidence="1">
        <text>ATP + protein L-histidine = ADP + protein N-phospho-L-histidine.</text>
        <dbReference type="EC" id="2.7.13.3"/>
    </reaction>
</comment>
<evidence type="ECO:0000256" key="9">
    <source>
        <dbReference type="PROSITE-ProRule" id="PRU00169"/>
    </source>
</evidence>
<dbReference type="Proteomes" id="UP000593626">
    <property type="component" value="Chromosome"/>
</dbReference>
<dbReference type="SUPFAM" id="SSF55874">
    <property type="entry name" value="ATPase domain of HSP90 chaperone/DNA topoisomerase II/histidine kinase"/>
    <property type="match status" value="1"/>
</dbReference>
<protein>
    <recommendedName>
        <fullName evidence="2">histidine kinase</fullName>
        <ecNumber evidence="2">2.7.13.3</ecNumber>
    </recommendedName>
</protein>
<evidence type="ECO:0000259" key="12">
    <source>
        <dbReference type="PROSITE" id="PS50110"/>
    </source>
</evidence>
<dbReference type="GO" id="GO:0005524">
    <property type="term" value="F:ATP binding"/>
    <property type="evidence" value="ECO:0007669"/>
    <property type="project" value="UniProtKB-KW"/>
</dbReference>
<dbReference type="InterPro" id="IPR000014">
    <property type="entry name" value="PAS"/>
</dbReference>
<keyword evidence="3 9" id="KW-0597">Phosphoprotein</keyword>
<evidence type="ECO:0000256" key="2">
    <source>
        <dbReference type="ARBA" id="ARBA00012438"/>
    </source>
</evidence>
<dbReference type="NCBIfam" id="TIGR00229">
    <property type="entry name" value="sensory_box"/>
    <property type="match status" value="1"/>
</dbReference>
<evidence type="ECO:0000256" key="5">
    <source>
        <dbReference type="ARBA" id="ARBA00022741"/>
    </source>
</evidence>
<feature type="transmembrane region" description="Helical" evidence="10">
    <location>
        <begin position="12"/>
        <end position="30"/>
    </location>
</feature>
<dbReference type="PANTHER" id="PTHR43047:SF72">
    <property type="entry name" value="OSMOSENSING HISTIDINE PROTEIN KINASE SLN1"/>
    <property type="match status" value="1"/>
</dbReference>
<dbReference type="RefSeq" id="WP_239673998.1">
    <property type="nucleotide sequence ID" value="NZ_CP049742.1"/>
</dbReference>
<proteinExistence type="predicted"/>
<dbReference type="CDD" id="cd00075">
    <property type="entry name" value="HATPase"/>
    <property type="match status" value="1"/>
</dbReference>
<evidence type="ECO:0000256" key="6">
    <source>
        <dbReference type="ARBA" id="ARBA00022777"/>
    </source>
</evidence>
<dbReference type="Pfam" id="PF02518">
    <property type="entry name" value="HATPase_c"/>
    <property type="match status" value="1"/>
</dbReference>
<dbReference type="SUPFAM" id="SSF47384">
    <property type="entry name" value="Homodimeric domain of signal transducing histidine kinase"/>
    <property type="match status" value="1"/>
</dbReference>
<dbReference type="InterPro" id="IPR003594">
    <property type="entry name" value="HATPase_dom"/>
</dbReference>
<reference evidence="13 14" key="1">
    <citation type="submission" date="2019-07" db="EMBL/GenBank/DDBJ databases">
        <title>Genome sequence of 2 isolates from Red Sea Mangroves.</title>
        <authorList>
            <person name="Sefrji F."/>
            <person name="Michoud G."/>
            <person name="Merlino G."/>
            <person name="Daffonchio D."/>
        </authorList>
    </citation>
    <scope>NUCLEOTIDE SEQUENCE [LARGE SCALE GENOMIC DNA]</scope>
    <source>
        <strain evidence="13 14">R1DC41</strain>
    </source>
</reference>
<evidence type="ECO:0000256" key="10">
    <source>
        <dbReference type="SAM" id="Phobius"/>
    </source>
</evidence>
<gene>
    <name evidence="13" type="ORF">G8O30_05600</name>
</gene>
<keyword evidence="14" id="KW-1185">Reference proteome</keyword>
<dbReference type="CDD" id="cd00082">
    <property type="entry name" value="HisKA"/>
    <property type="match status" value="1"/>
</dbReference>
<dbReference type="GO" id="GO:0000155">
    <property type="term" value="F:phosphorelay sensor kinase activity"/>
    <property type="evidence" value="ECO:0007669"/>
    <property type="project" value="InterPro"/>
</dbReference>
<dbReference type="InterPro" id="IPR035965">
    <property type="entry name" value="PAS-like_dom_sf"/>
</dbReference>
<keyword evidence="10" id="KW-1133">Transmembrane helix</keyword>
<feature type="transmembrane region" description="Helical" evidence="10">
    <location>
        <begin position="106"/>
        <end position="130"/>
    </location>
</feature>
<dbReference type="InterPro" id="IPR036097">
    <property type="entry name" value="HisK_dim/P_sf"/>
</dbReference>
<keyword evidence="5" id="KW-0547">Nucleotide-binding</keyword>
<dbReference type="InterPro" id="IPR001789">
    <property type="entry name" value="Sig_transdc_resp-reg_receiver"/>
</dbReference>
<keyword evidence="8" id="KW-0902">Two-component regulatory system</keyword>
<dbReference type="SMART" id="SM00448">
    <property type="entry name" value="REC"/>
    <property type="match status" value="1"/>
</dbReference>
<feature type="transmembrane region" description="Helical" evidence="10">
    <location>
        <begin position="167"/>
        <end position="189"/>
    </location>
</feature>
<dbReference type="SMART" id="SM00388">
    <property type="entry name" value="HisKA"/>
    <property type="match status" value="1"/>
</dbReference>
<evidence type="ECO:0000256" key="7">
    <source>
        <dbReference type="ARBA" id="ARBA00022840"/>
    </source>
</evidence>
<organism evidence="13 14">
    <name type="scientific">Mangrovibacillus cuniculi</name>
    <dbReference type="NCBI Taxonomy" id="2593652"/>
    <lineage>
        <taxon>Bacteria</taxon>
        <taxon>Bacillati</taxon>
        <taxon>Bacillota</taxon>
        <taxon>Bacilli</taxon>
        <taxon>Bacillales</taxon>
        <taxon>Bacillaceae</taxon>
        <taxon>Mangrovibacillus</taxon>
    </lineage>
</organism>
<dbReference type="Gene3D" id="3.30.565.10">
    <property type="entry name" value="Histidine kinase-like ATPase, C-terminal domain"/>
    <property type="match status" value="1"/>
</dbReference>
<dbReference type="KEGG" id="mcui:G8O30_05600"/>